<organism evidence="5 6">
    <name type="scientific">Lactiplantibacillus dongliensis</name>
    <dbReference type="NCBI Taxonomy" id="2559919"/>
    <lineage>
        <taxon>Bacteria</taxon>
        <taxon>Bacillati</taxon>
        <taxon>Bacillota</taxon>
        <taxon>Bacilli</taxon>
        <taxon>Lactobacillales</taxon>
        <taxon>Lactobacillaceae</taxon>
        <taxon>Lactiplantibacillus</taxon>
    </lineage>
</organism>
<dbReference type="InterPro" id="IPR013528">
    <property type="entry name" value="HMG_CoA_synth_N"/>
</dbReference>
<evidence type="ECO:0000313" key="5">
    <source>
        <dbReference type="EMBL" id="MFC6163806.1"/>
    </source>
</evidence>
<evidence type="ECO:0000259" key="3">
    <source>
        <dbReference type="Pfam" id="PF01154"/>
    </source>
</evidence>
<dbReference type="Pfam" id="PF08540">
    <property type="entry name" value="HMG_CoA_synt_C"/>
    <property type="match status" value="1"/>
</dbReference>
<feature type="domain" description="Hydroxymethylglutaryl-coenzyme A synthase N-terminal" evidence="3">
    <location>
        <begin position="2"/>
        <end position="165"/>
    </location>
</feature>
<keyword evidence="5" id="KW-0012">Acyltransferase</keyword>
<dbReference type="NCBIfam" id="TIGR01835">
    <property type="entry name" value="HMG-CoA-S_prok"/>
    <property type="match status" value="1"/>
</dbReference>
<dbReference type="CDD" id="cd00827">
    <property type="entry name" value="init_cond_enzymes"/>
    <property type="match status" value="1"/>
</dbReference>
<reference evidence="6" key="1">
    <citation type="journal article" date="2019" name="Int. J. Syst. Evol. Microbiol.">
        <title>The Global Catalogue of Microorganisms (GCM) 10K type strain sequencing project: providing services to taxonomists for standard genome sequencing and annotation.</title>
        <authorList>
            <consortium name="The Broad Institute Genomics Platform"/>
            <consortium name="The Broad Institute Genome Sequencing Center for Infectious Disease"/>
            <person name="Wu L."/>
            <person name="Ma J."/>
        </authorList>
    </citation>
    <scope>NUCLEOTIDE SEQUENCE [LARGE SCALE GENOMIC DNA]</scope>
    <source>
        <strain evidence="6">CCM 8932</strain>
    </source>
</reference>
<dbReference type="PANTHER" id="PTHR43323">
    <property type="entry name" value="3-HYDROXY-3-METHYLGLUTARYL COENZYME A SYNTHASE"/>
    <property type="match status" value="1"/>
</dbReference>
<accession>A0ABW1R527</accession>
<dbReference type="SUPFAM" id="SSF53901">
    <property type="entry name" value="Thiolase-like"/>
    <property type="match status" value="2"/>
</dbReference>
<evidence type="ECO:0000256" key="2">
    <source>
        <dbReference type="ARBA" id="ARBA00022679"/>
    </source>
</evidence>
<dbReference type="InterPro" id="IPR013746">
    <property type="entry name" value="HMG_CoA_synt_C_dom"/>
</dbReference>
<dbReference type="GO" id="GO:0004421">
    <property type="term" value="F:hydroxymethylglutaryl-CoA synthase activity"/>
    <property type="evidence" value="ECO:0007669"/>
    <property type="project" value="UniProtKB-EC"/>
</dbReference>
<proteinExistence type="inferred from homology"/>
<feature type="domain" description="Hydroxymethylglutaryl-coenzyme A synthase C-terminal" evidence="4">
    <location>
        <begin position="264"/>
        <end position="355"/>
    </location>
</feature>
<evidence type="ECO:0000259" key="4">
    <source>
        <dbReference type="Pfam" id="PF08540"/>
    </source>
</evidence>
<comment type="similarity">
    <text evidence="1">Belongs to the thiolase-like superfamily. HMG-CoA synthase family.</text>
</comment>
<dbReference type="InterPro" id="IPR011554">
    <property type="entry name" value="HMG_CoA_synthase_prok"/>
</dbReference>
<dbReference type="EC" id="2.3.3.10" evidence="5"/>
<protein>
    <submittedName>
        <fullName evidence="5">Hydroxymethylglutaryl-CoA synthase</fullName>
        <ecNumber evidence="5">2.3.3.10</ecNumber>
    </submittedName>
</protein>
<keyword evidence="2 5" id="KW-0808">Transferase</keyword>
<dbReference type="EMBL" id="JBHSSD010000013">
    <property type="protein sequence ID" value="MFC6163806.1"/>
    <property type="molecule type" value="Genomic_DNA"/>
</dbReference>
<name>A0ABW1R527_9LACO</name>
<dbReference type="Gene3D" id="3.40.47.10">
    <property type="match status" value="2"/>
</dbReference>
<dbReference type="InterPro" id="IPR016039">
    <property type="entry name" value="Thiolase-like"/>
</dbReference>
<sequence>MKVGIDKLHFATSHLYVDMAELATARQAAPDKYLIGIGQSKMAVIPPSQDVVTLAANAAAPMLTAEDIAAIDLVVVATESGIDNSKATAIYVARLLGLSKRVRTIEMKEACYAATAGLQLAADHIRVHPTKKALVIGSDIARYGLHTPGEPTQGGGAVAMLVSADPQVLALDDDSVLLSEDIMDFWRPLYHTNALVDGKYSSNIYIDYFQDVFQEYLQQQSMSINDFTALTFHLPYTKMGLKALRSVLPSADSAQQNRLLAHFENNRYFSRQVGNLYTGSLYLGVLSLLLNDANLKANDLIGLFSYGSGAEGEFYTARLQPDYQTGLDLGLPQRLARRQRVDVATYETLFKQQLQLNATDQQIETANDPHRFVLTGQLNEQRQYLDRQQS</sequence>
<keyword evidence="6" id="KW-1185">Reference proteome</keyword>
<comment type="caution">
    <text evidence="5">The sequence shown here is derived from an EMBL/GenBank/DDBJ whole genome shotgun (WGS) entry which is preliminary data.</text>
</comment>
<evidence type="ECO:0000313" key="6">
    <source>
        <dbReference type="Proteomes" id="UP001596253"/>
    </source>
</evidence>
<gene>
    <name evidence="5" type="ORF">ACFP3T_03855</name>
</gene>
<dbReference type="Pfam" id="PF01154">
    <property type="entry name" value="HMG_CoA_synt_N"/>
    <property type="match status" value="1"/>
</dbReference>
<dbReference type="PANTHER" id="PTHR43323:SF2">
    <property type="entry name" value="HYDROXYMETHYLGLUTARYL-COA SYNTHASE"/>
    <property type="match status" value="1"/>
</dbReference>
<dbReference type="Proteomes" id="UP001596253">
    <property type="component" value="Unassembled WGS sequence"/>
</dbReference>
<dbReference type="RefSeq" id="WP_137640178.1">
    <property type="nucleotide sequence ID" value="NZ_BJDK01000015.1"/>
</dbReference>
<evidence type="ECO:0000256" key="1">
    <source>
        <dbReference type="ARBA" id="ARBA00007061"/>
    </source>
</evidence>